<proteinExistence type="predicted"/>
<accession>A0AC35THI2</accession>
<dbReference type="Proteomes" id="UP000095286">
    <property type="component" value="Unplaced"/>
</dbReference>
<evidence type="ECO:0000313" key="1">
    <source>
        <dbReference type="Proteomes" id="UP000095286"/>
    </source>
</evidence>
<organism evidence="1 2">
    <name type="scientific">Rhabditophanes sp. KR3021</name>
    <dbReference type="NCBI Taxonomy" id="114890"/>
    <lineage>
        <taxon>Eukaryota</taxon>
        <taxon>Metazoa</taxon>
        <taxon>Ecdysozoa</taxon>
        <taxon>Nematoda</taxon>
        <taxon>Chromadorea</taxon>
        <taxon>Rhabditida</taxon>
        <taxon>Tylenchina</taxon>
        <taxon>Panagrolaimomorpha</taxon>
        <taxon>Strongyloidoidea</taxon>
        <taxon>Alloionematidae</taxon>
        <taxon>Rhabditophanes</taxon>
    </lineage>
</organism>
<sequence length="1932" mass="224313">MFILSLFILIPSLSNSISPENRLFEDLFGEYNKLIRPVANASQPIDISFKLKLSQIRDVNEREQIITINGWLYHEWHDYRLEWDPIEYGNVTMIHVPGEIIFLPDIILYNNARSTPWVMFISKVDLYFNGTIVWEPPVEYNSVCSIDTQWFPYDAQTCLYKFGSWSFSGLEIDISPPDRNTMTMVEDDEVWNISYAIDISEFIESVEWDVIAIEGIKHRKKYPCCDKWWIDITYYINIRRRKLYFTFYFIIPCIILASTTSFVFYLPSESHNKIQFSVSLLVALTIFYLLLVEIIPPTSISISLIGKYLLFTLLVVSMSIICTVIILNIHHREDQVMPHYIRYFFIQFLGKYILVFRESEEVKQRKKERYDIRLPSLSVLRVLERHFMRSHGERLKLEHVEKTRNKLRIINKMFEGFTITPITTQTNQPIYEQKADISEINKKIERVGYNIRFISKYLKKARLIEELGADWRFVATVLDRILLAIFSVIILIGTQKYADVYYALYVSEKPNLVTLALTHTAELVERNILNKDVVLNELKLNVFQGILKTEYLDLLTSLLKDQALVDVLISMLKALEGKEDVQLKLLNVLENIELPLVINLVTSILYAHAKDPRENDPDKELFHHYLSPVLRVGLLQKLLLRSDYSKVVFVNFIETTFDWLFEDPIYKPVVLNHMILELKQLKTVPSQWCKIILYNLNDFPDQITETDHFLKYNDVIFDILDLLKRGYNKKLYSIILRYADILGHSILCEKLSLHANMLGLRESSSFKSDPKSMKTREQLRELSVKCSTGTIGEMKSTSESYKFGFSYLSKIASSNYNTSHYIKACCLDIKEDNFFILAAVKNHIEPEMIPEYCKALLLISQKFGELTYLVFDLLYAESKKYSQDRISFLVIFKHLLELNMSCGQIRKSVMQMAKEVILSGDIEKELATLELLGDLNSRDRTFFDLVKPFFMEDIRSSNHNERVSLAKIKQIVRICDEDEKSIEFIPYLQERINVKGFMRTNVLQALCNLAKNEGMELVDAIALMKSLFEELTDQEKVIYCEVLSCVHHDKNDQELVNECITILWHLKDSQCEIISQAAWIGLTNFVTNYTLDEIITAVNLPSISPAEILELGRVVNGTDGKPSTSTGLKSKYGFIKFMQKYIHYDLEQMGRTAYITKREYNLIDDVHAAVKNLNVDAGKFSEKFRAMLGNLAVKLPEKEIDWCRLANYLDYFKMKYDRSSIDDIEQFSRYCASVKQLTVQTVDACIFKAMDDKTVLHEADIKHAMLTCDDQIREQMMKSSENGAKYLLYIPILLSVIKGRVMIYRRELIGPSAYIDESMKTYMVSAFIKMLNYLVPEYTVEPAMGKFRVINWATIERGIYDKGTCLFALAATYSLGDDGQKILMRRHLDVCSEQILAINDTTTDRLPEWVQNFANKILFNIDSDSTVCDILEDVKNGDLIPESTFKKAFEQVSNFKNFLWTFGVESEYIFRVVEAFPRDLEIETSMHGLLKKGKPNASEICMMIKYFNNMCLLSQMRCKVYVIKKIDKFFTTAVQFDDDYQAVLAEIESLYINAKQIPDISKPIDYSHLHASSAIKYLFELLISLGHENAELQSFVLACVVDQQRSDGKGLPPIIFDTIFSLNDEDLVLLWKLAISNQEYALLSNLTSASHIKKLSQKQREELARYLISTGLSINNLNIPFSNKNNLTLLLLEESMKSQNNGIDVRVLLPYDSKIKPYYIQHFIDNLNPTLKLADIEGHILNYLSDVNAEYFKYNTNFPMIGLIHDLKKDIIEYPVIADKLFTDQVPLKSLIFISIFKEKDLNTLTQMFSVLAQNLYDAIDDEMVQNLWTLSKLMVMAAVIKANKFAISLDTENEEEMMNFMWKSMPDFFTYLSEYYSDSLIGYFNVIDSYYSRLSEPNPEIRVLLRFYLSKIKADAYSRLMIRNLWEETWA</sequence>
<evidence type="ECO:0000313" key="2">
    <source>
        <dbReference type="WBParaSite" id="RSKR_0000058900.1"/>
    </source>
</evidence>
<dbReference type="WBParaSite" id="RSKR_0000058900.1">
    <property type="protein sequence ID" value="RSKR_0000058900.1"/>
    <property type="gene ID" value="RSKR_0000058900"/>
</dbReference>
<name>A0AC35THI2_9BILA</name>
<protein>
    <submittedName>
        <fullName evidence="2">Neur_chan_LBD domain-containing protein</fullName>
    </submittedName>
</protein>
<reference evidence="2" key="1">
    <citation type="submission" date="2016-11" db="UniProtKB">
        <authorList>
            <consortium name="WormBaseParasite"/>
        </authorList>
    </citation>
    <scope>IDENTIFICATION</scope>
    <source>
        <strain evidence="2">KR3021</strain>
    </source>
</reference>